<reference evidence="1" key="1">
    <citation type="journal article" date="2014" name="Int. J. Syst. Evol. Microbiol.">
        <title>Complete genome sequence of Corynebacterium casei LMG S-19264T (=DSM 44701T), isolated from a smear-ripened cheese.</title>
        <authorList>
            <consortium name="US DOE Joint Genome Institute (JGI-PGF)"/>
            <person name="Walter F."/>
            <person name="Albersmeier A."/>
            <person name="Kalinowski J."/>
            <person name="Ruckert C."/>
        </authorList>
    </citation>
    <scope>NUCLEOTIDE SEQUENCE</scope>
    <source>
        <strain evidence="1">CGMCC 1.8984</strain>
    </source>
</reference>
<dbReference type="Pfam" id="PF13692">
    <property type="entry name" value="Glyco_trans_1_4"/>
    <property type="match status" value="1"/>
</dbReference>
<name>A0A917PSP6_9MICO</name>
<dbReference type="AlphaFoldDB" id="A0A917PSP6"/>
<comment type="caution">
    <text evidence="1">The sequence shown here is derived from an EMBL/GenBank/DDBJ whole genome shotgun (WGS) entry which is preliminary data.</text>
</comment>
<evidence type="ECO:0000313" key="2">
    <source>
        <dbReference type="Proteomes" id="UP000636956"/>
    </source>
</evidence>
<dbReference type="PANTHER" id="PTHR12526">
    <property type="entry name" value="GLYCOSYLTRANSFERASE"/>
    <property type="match status" value="1"/>
</dbReference>
<dbReference type="PANTHER" id="PTHR12526:SF600">
    <property type="entry name" value="GLYCOSYL TRANSFERASE GROUP 1"/>
    <property type="match status" value="1"/>
</dbReference>
<dbReference type="EMBL" id="BMMD01000022">
    <property type="protein sequence ID" value="GGJ90558.1"/>
    <property type="molecule type" value="Genomic_DNA"/>
</dbReference>
<sequence length="373" mass="40854">MTDLIVVSLERWDQVWRRNQHLVAGLLARDPALHVLFVEPPADPTHDLRSTRRPRIGAGLSGIDDIASGRLHRLQLTKWMPRRLDSRTDDRLARGIVRGAARLGMRHPLLWINDPGMAILAERTGWPTLYDITDDWLAADRPTAELERIAANEAALMRLARVVLVCSPELVRRKQAVREVMLVPNAVDAAAYRRPTPRPSDLPDGPVALYLGTLHRDRIDVALCAATARAIGADASLVLVGPNVLPPGDQELLRLAGARLLGPRPRDEVIGYLQHADVLVVPHVVTAFTDSLDPIKLYEYQAVGRPVVSTAVAGFRDADDPRITIAGGGEFADAVAAALPAKWRFPEHVDGPVADWSERVEAMAAVLGRLLPS</sequence>
<evidence type="ECO:0008006" key="3">
    <source>
        <dbReference type="Google" id="ProtNLM"/>
    </source>
</evidence>
<evidence type="ECO:0000313" key="1">
    <source>
        <dbReference type="EMBL" id="GGJ90558.1"/>
    </source>
</evidence>
<dbReference type="Proteomes" id="UP000636956">
    <property type="component" value="Unassembled WGS sequence"/>
</dbReference>
<gene>
    <name evidence="1" type="ORF">GCM10011372_31350</name>
</gene>
<keyword evidence="2" id="KW-1185">Reference proteome</keyword>
<protein>
    <recommendedName>
        <fullName evidence="3">Glycosyltransferase</fullName>
    </recommendedName>
</protein>
<dbReference type="RefSeq" id="WP_188744348.1">
    <property type="nucleotide sequence ID" value="NZ_BAABFW010000012.1"/>
</dbReference>
<dbReference type="SUPFAM" id="SSF53756">
    <property type="entry name" value="UDP-Glycosyltransferase/glycogen phosphorylase"/>
    <property type="match status" value="1"/>
</dbReference>
<dbReference type="GO" id="GO:0016757">
    <property type="term" value="F:glycosyltransferase activity"/>
    <property type="evidence" value="ECO:0007669"/>
    <property type="project" value="TreeGrafter"/>
</dbReference>
<reference evidence="1" key="2">
    <citation type="submission" date="2020-09" db="EMBL/GenBank/DDBJ databases">
        <authorList>
            <person name="Sun Q."/>
            <person name="Zhou Y."/>
        </authorList>
    </citation>
    <scope>NUCLEOTIDE SEQUENCE</scope>
    <source>
        <strain evidence="1">CGMCC 1.8984</strain>
    </source>
</reference>
<accession>A0A917PSP6</accession>
<proteinExistence type="predicted"/>
<organism evidence="1 2">
    <name type="scientific">Agromyces bauzanensis</name>
    <dbReference type="NCBI Taxonomy" id="1308924"/>
    <lineage>
        <taxon>Bacteria</taxon>
        <taxon>Bacillati</taxon>
        <taxon>Actinomycetota</taxon>
        <taxon>Actinomycetes</taxon>
        <taxon>Micrococcales</taxon>
        <taxon>Microbacteriaceae</taxon>
        <taxon>Agromyces</taxon>
    </lineage>
</organism>
<dbReference type="Gene3D" id="3.40.50.2000">
    <property type="entry name" value="Glycogen Phosphorylase B"/>
    <property type="match status" value="1"/>
</dbReference>